<evidence type="ECO:0000259" key="1">
    <source>
        <dbReference type="Pfam" id="PF01471"/>
    </source>
</evidence>
<dbReference type="InterPro" id="IPR036366">
    <property type="entry name" value="PGBDSf"/>
</dbReference>
<dbReference type="InterPro" id="IPR036365">
    <property type="entry name" value="PGBD-like_sf"/>
</dbReference>
<feature type="domain" description="Peptidoglycan binding-like" evidence="1">
    <location>
        <begin position="25"/>
        <end position="82"/>
    </location>
</feature>
<reference evidence="2 3" key="1">
    <citation type="submission" date="2018-05" db="EMBL/GenBank/DDBJ databases">
        <title>Leucothrix arctica sp. nov., isolated from Arctic seawater.</title>
        <authorList>
            <person name="Choi A."/>
            <person name="Baek K."/>
        </authorList>
    </citation>
    <scope>NUCLEOTIDE SEQUENCE [LARGE SCALE GENOMIC DNA]</scope>
    <source>
        <strain evidence="2 3">JCM 18388</strain>
    </source>
</reference>
<evidence type="ECO:0000313" key="2">
    <source>
        <dbReference type="EMBL" id="PWQ92368.1"/>
    </source>
</evidence>
<protein>
    <submittedName>
        <fullName evidence="2">Peptidoglycan-binding protein</fullName>
    </submittedName>
</protein>
<accession>A0A317C1E6</accession>
<comment type="caution">
    <text evidence="2">The sequence shown here is derived from an EMBL/GenBank/DDBJ whole genome shotgun (WGS) entry which is preliminary data.</text>
</comment>
<dbReference type="Pfam" id="PF01471">
    <property type="entry name" value="PG_binding_1"/>
    <property type="match status" value="1"/>
</dbReference>
<dbReference type="OrthoDB" id="5620138at2"/>
<dbReference type="Proteomes" id="UP000245539">
    <property type="component" value="Unassembled WGS sequence"/>
</dbReference>
<dbReference type="InterPro" id="IPR002477">
    <property type="entry name" value="Peptidoglycan-bd-like"/>
</dbReference>
<name>A0A317C1E6_9GAMM</name>
<organism evidence="2 3">
    <name type="scientific">Leucothrix pacifica</name>
    <dbReference type="NCBI Taxonomy" id="1247513"/>
    <lineage>
        <taxon>Bacteria</taxon>
        <taxon>Pseudomonadati</taxon>
        <taxon>Pseudomonadota</taxon>
        <taxon>Gammaproteobacteria</taxon>
        <taxon>Thiotrichales</taxon>
        <taxon>Thiotrichaceae</taxon>
        <taxon>Leucothrix</taxon>
    </lineage>
</organism>
<dbReference type="SUPFAM" id="SSF47090">
    <property type="entry name" value="PGBD-like"/>
    <property type="match status" value="1"/>
</dbReference>
<keyword evidence="3" id="KW-1185">Reference proteome</keyword>
<dbReference type="AlphaFoldDB" id="A0A317C1E6"/>
<sequence length="396" mass="44303">MSFKDTALAKAIPSNFASFIRRGARGNQVVAVQYALGRLGYLDDLCDGSFGPITERAVRAFQSDISGIAETGVINVDTLKALDNAVSREDFRVPAVKSGDPMAYLSDFRARGLPVVYVEGSEENLTWDHAVIQAAYGRFVADYWEVMKANRVEGDCKNIALFLMDQFRKQLKQDTLVDLPHPALGVNEDEKTWIVATADKTTGLFSHLDKLRVGRYDYPAMKKVQNLDKNHSMIYGVNVHYPEISTDRVAKSTRRIFDWEPAYENYGDTSKPEVPVNQLAPGDMIFIDHTGNGSYDHTVNVIKVTRDSNNRVRQLTLGMGSYDDMRDNSSATIVTYNALNPYSEEVIVDLDSNGLITGSRVSYSSEPTYLVKTRYRAVTSLMERKPGGKLMVCRWS</sequence>
<gene>
    <name evidence="2" type="ORF">DKW60_21665</name>
</gene>
<dbReference type="EMBL" id="QGKM01000095">
    <property type="protein sequence ID" value="PWQ92368.1"/>
    <property type="molecule type" value="Genomic_DNA"/>
</dbReference>
<dbReference type="Gene3D" id="1.10.101.10">
    <property type="entry name" value="PGBD-like superfamily/PGBD"/>
    <property type="match status" value="1"/>
</dbReference>
<proteinExistence type="predicted"/>
<evidence type="ECO:0000313" key="3">
    <source>
        <dbReference type="Proteomes" id="UP000245539"/>
    </source>
</evidence>